<keyword evidence="3" id="KW-1185">Reference proteome</keyword>
<keyword evidence="1" id="KW-0812">Transmembrane</keyword>
<dbReference type="AlphaFoldDB" id="A0A923I0L5"/>
<accession>A0A923I0L5</accession>
<proteinExistence type="predicted"/>
<gene>
    <name evidence="2" type="ORF">GH810_14365</name>
</gene>
<name>A0A923I0L5_9FIRM</name>
<evidence type="ECO:0000313" key="3">
    <source>
        <dbReference type="Proteomes" id="UP000616595"/>
    </source>
</evidence>
<dbReference type="Proteomes" id="UP000616595">
    <property type="component" value="Unassembled WGS sequence"/>
</dbReference>
<keyword evidence="1" id="KW-0472">Membrane</keyword>
<dbReference type="RefSeq" id="WP_148568490.1">
    <property type="nucleotide sequence ID" value="NZ_RXYA01000018.1"/>
</dbReference>
<reference evidence="2" key="1">
    <citation type="submission" date="2019-10" db="EMBL/GenBank/DDBJ databases">
        <authorList>
            <person name="Ross D.E."/>
            <person name="Gulliver D."/>
        </authorList>
    </citation>
    <scope>NUCLEOTIDE SEQUENCE</scope>
    <source>
        <strain evidence="2">DER-2019</strain>
    </source>
</reference>
<feature type="transmembrane region" description="Helical" evidence="1">
    <location>
        <begin position="6"/>
        <end position="22"/>
    </location>
</feature>
<protein>
    <submittedName>
        <fullName evidence="2">Uncharacterized protein</fullName>
    </submittedName>
</protein>
<dbReference type="EMBL" id="WJBD01000019">
    <property type="protein sequence ID" value="MBC3889496.1"/>
    <property type="molecule type" value="Genomic_DNA"/>
</dbReference>
<sequence length="119" mass="14240">MNYELIIMVQLVLILIAASVIIEKNQTIRAQKNEIAENEEYTTSWYGTAGREIIAEFERNLKRFRDDNCKLVEENYKLKRFNEVNRDYWGKLEQIYAEDHRLELPKEALNDRVQRSTNN</sequence>
<comment type="caution">
    <text evidence="2">The sequence shown here is derived from an EMBL/GenBank/DDBJ whole genome shotgun (WGS) entry which is preliminary data.</text>
</comment>
<organism evidence="2 3">
    <name type="scientific">Acetobacterium paludosum</name>
    <dbReference type="NCBI Taxonomy" id="52693"/>
    <lineage>
        <taxon>Bacteria</taxon>
        <taxon>Bacillati</taxon>
        <taxon>Bacillota</taxon>
        <taxon>Clostridia</taxon>
        <taxon>Eubacteriales</taxon>
        <taxon>Eubacteriaceae</taxon>
        <taxon>Acetobacterium</taxon>
    </lineage>
</organism>
<evidence type="ECO:0000313" key="2">
    <source>
        <dbReference type="EMBL" id="MBC3889496.1"/>
    </source>
</evidence>
<keyword evidence="1" id="KW-1133">Transmembrane helix</keyword>
<reference evidence="2" key="2">
    <citation type="submission" date="2020-10" db="EMBL/GenBank/DDBJ databases">
        <title>Comparative genomics of the Acetobacterium genus.</title>
        <authorList>
            <person name="Marshall C."/>
            <person name="May H."/>
            <person name="Norman S."/>
        </authorList>
    </citation>
    <scope>NUCLEOTIDE SEQUENCE</scope>
    <source>
        <strain evidence="2">DER-2019</strain>
    </source>
</reference>
<evidence type="ECO:0000256" key="1">
    <source>
        <dbReference type="SAM" id="Phobius"/>
    </source>
</evidence>